<dbReference type="GO" id="GO:0004620">
    <property type="term" value="F:phospholipase activity"/>
    <property type="evidence" value="ECO:0007669"/>
    <property type="project" value="TreeGrafter"/>
</dbReference>
<sequence>MSSYLHHINSTQTLSSPVVDGQVDHVVFVIHGIGRQTEKFGFFQKHLQSLFDTTNEAVEMNRPGTRVNIQYIPIEWHKHIHEETDAIMDQVTPRSITGLRMINNDYLADAFFYLSNDRGQSIINHVTQTFNTSYRNFMNANPGFSGKIAIVAYSLGGIITWDILSHQAHSNKSLEDIKRISKLDLHFPSLDFKPDYLFTLGSPLSAFLIVRNQDPNVYHPDPSIHFENIFHPFDPLGYRFEPLLTDAYKNTPAVLVDRCSPQFTSSFISSATTFLQQITSHSMWDLGRALISSLLRGDCRSKKHEELHKTDIDCFVNEVPKLSIDTQGTLSDDEEECPTPPETPTFPFKKRGRSPSFSSFDAMSNKKICCEEKISPSDQALLDTTRTRGSTVADDSFEHDLPRRLDFVLQPEKFMGVVDKNPYLCGLTAHFSYWTHKDLMWHIVRRLEN</sequence>
<dbReference type="PROSITE" id="PS51043">
    <property type="entry name" value="DDHD"/>
    <property type="match status" value="1"/>
</dbReference>
<dbReference type="PANTHER" id="PTHR23509:SF10">
    <property type="entry name" value="LD21067P"/>
    <property type="match status" value="1"/>
</dbReference>
<feature type="region of interest" description="Disordered" evidence="1">
    <location>
        <begin position="328"/>
        <end position="360"/>
    </location>
</feature>
<dbReference type="PANTHER" id="PTHR23509">
    <property type="entry name" value="PA-PL1 PHOSPHOLIPASE FAMILY"/>
    <property type="match status" value="1"/>
</dbReference>
<evidence type="ECO:0000256" key="1">
    <source>
        <dbReference type="SAM" id="MobiDB-lite"/>
    </source>
</evidence>
<dbReference type="GO" id="GO:0046872">
    <property type="term" value="F:metal ion binding"/>
    <property type="evidence" value="ECO:0007669"/>
    <property type="project" value="InterPro"/>
</dbReference>
<dbReference type="OrthoDB" id="431378at2759"/>
<dbReference type="Proteomes" id="UP000242414">
    <property type="component" value="Unassembled WGS sequence"/>
</dbReference>
<dbReference type="SMART" id="SM01127">
    <property type="entry name" value="DDHD"/>
    <property type="match status" value="1"/>
</dbReference>
<dbReference type="InterPro" id="IPR058055">
    <property type="entry name" value="PA-PLA1"/>
</dbReference>
<feature type="domain" description="DDHD" evidence="2">
    <location>
        <begin position="190"/>
        <end position="449"/>
    </location>
</feature>
<dbReference type="EMBL" id="KV921908">
    <property type="protein sequence ID" value="ORE07184.1"/>
    <property type="molecule type" value="Genomic_DNA"/>
</dbReference>
<organism evidence="3">
    <name type="scientific">Rhizopus microsporus var. microsporus</name>
    <dbReference type="NCBI Taxonomy" id="86635"/>
    <lineage>
        <taxon>Eukaryota</taxon>
        <taxon>Fungi</taxon>
        <taxon>Fungi incertae sedis</taxon>
        <taxon>Mucoromycota</taxon>
        <taxon>Mucoromycotina</taxon>
        <taxon>Mucoromycetes</taxon>
        <taxon>Mucorales</taxon>
        <taxon>Mucorineae</taxon>
        <taxon>Rhizopodaceae</taxon>
        <taxon>Rhizopus</taxon>
    </lineage>
</organism>
<proteinExistence type="predicted"/>
<protein>
    <recommendedName>
        <fullName evidence="2">DDHD domain-containing protein</fullName>
    </recommendedName>
</protein>
<gene>
    <name evidence="3" type="ORF">BCV72DRAFT_262229</name>
</gene>
<dbReference type="VEuPathDB" id="FungiDB:BCV72DRAFT_262229"/>
<dbReference type="InterPro" id="IPR004177">
    <property type="entry name" value="DDHD_dom"/>
</dbReference>
<dbReference type="Pfam" id="PF02862">
    <property type="entry name" value="DDHD"/>
    <property type="match status" value="1"/>
</dbReference>
<evidence type="ECO:0000259" key="2">
    <source>
        <dbReference type="PROSITE" id="PS51043"/>
    </source>
</evidence>
<dbReference type="GO" id="GO:0005737">
    <property type="term" value="C:cytoplasm"/>
    <property type="evidence" value="ECO:0007669"/>
    <property type="project" value="TreeGrafter"/>
</dbReference>
<dbReference type="InterPro" id="IPR029058">
    <property type="entry name" value="AB_hydrolase_fold"/>
</dbReference>
<reference evidence="3" key="1">
    <citation type="journal article" date="2016" name="Proc. Natl. Acad. Sci. U.S.A.">
        <title>Lipid metabolic changes in an early divergent fungus govern the establishment of a mutualistic symbiosis with endobacteria.</title>
        <authorList>
            <person name="Lastovetsky O.A."/>
            <person name="Gaspar M.L."/>
            <person name="Mondo S.J."/>
            <person name="LaButti K.M."/>
            <person name="Sandor L."/>
            <person name="Grigoriev I.V."/>
            <person name="Henry S.A."/>
            <person name="Pawlowska T.E."/>
        </authorList>
    </citation>
    <scope>NUCLEOTIDE SEQUENCE [LARGE SCALE GENOMIC DNA]</scope>
    <source>
        <strain evidence="3">ATCC 52814</strain>
    </source>
</reference>
<dbReference type="SUPFAM" id="SSF53474">
    <property type="entry name" value="alpha/beta-Hydrolases"/>
    <property type="match status" value="1"/>
</dbReference>
<name>A0A1X0R5A1_RHIZD</name>
<dbReference type="AlphaFoldDB" id="A0A1X0R5A1"/>
<accession>A0A1X0R5A1</accession>
<evidence type="ECO:0000313" key="3">
    <source>
        <dbReference type="EMBL" id="ORE07184.1"/>
    </source>
</evidence>